<protein>
    <submittedName>
        <fullName evidence="3">ANK2 protein</fullName>
    </submittedName>
</protein>
<feature type="region of interest" description="Disordered" evidence="1">
    <location>
        <begin position="374"/>
        <end position="408"/>
    </location>
</feature>
<feature type="transmembrane region" description="Helical" evidence="2">
    <location>
        <begin position="123"/>
        <end position="145"/>
    </location>
</feature>
<reference evidence="3" key="1">
    <citation type="submission" date="2021-02" db="EMBL/GenBank/DDBJ databases">
        <authorList>
            <person name="Dougan E. K."/>
            <person name="Rhodes N."/>
            <person name="Thang M."/>
            <person name="Chan C."/>
        </authorList>
    </citation>
    <scope>NUCLEOTIDE SEQUENCE</scope>
</reference>
<name>A0A812T8S4_9DINO</name>
<feature type="transmembrane region" description="Helical" evidence="2">
    <location>
        <begin position="331"/>
        <end position="349"/>
    </location>
</feature>
<feature type="transmembrane region" description="Helical" evidence="2">
    <location>
        <begin position="12"/>
        <end position="33"/>
    </location>
</feature>
<dbReference type="OrthoDB" id="439218at2759"/>
<evidence type="ECO:0000313" key="3">
    <source>
        <dbReference type="EMBL" id="CAE7515599.1"/>
    </source>
</evidence>
<dbReference type="EMBL" id="CAJNDS010002535">
    <property type="protein sequence ID" value="CAE7515599.1"/>
    <property type="molecule type" value="Genomic_DNA"/>
</dbReference>
<dbReference type="AlphaFoldDB" id="A0A812T8S4"/>
<evidence type="ECO:0000256" key="2">
    <source>
        <dbReference type="SAM" id="Phobius"/>
    </source>
</evidence>
<sequence>MARAVWKMLQAFNANILVRMAVFSVLALAPVPWQLDEPLFLGAIEGRQLRESGCTKLPQLPLPCVGLIADWFPQPDNLRTSLATLEQWMRALPLWEPIQEKDILPAAESMPDGPTLTKRRNNAALLAAVTIGFFVFLAELAVVFLNRIPVCLKTSCGTGSNRQMGMQKGDPPKDVEAQVVAPEGLSDTTPLISPGQGPAAASSVKYEMELGPGKTAIFLVYYIIHNTLLLALTSWSMRNGLMSSGLGLDWEVLWFWLVTVLAVDVVGYTIVSIQATWINHIVPHPAGAMLFSVLPILGPRVDLLKDCLFVGAVFQLAVCAESHTARLLGMWFGNLALITIFAPAPLLMVEPSTRRDLAREFLAALVARLKEAPQPVQQAPKTDEQDGKSRSWCSCGEAPKTDGQEEEPRRWCLCGKEEPKVEQENSGKCCTCSGTEAWISCKHAP</sequence>
<organism evidence="3 4">
    <name type="scientific">Symbiodinium natans</name>
    <dbReference type="NCBI Taxonomy" id="878477"/>
    <lineage>
        <taxon>Eukaryota</taxon>
        <taxon>Sar</taxon>
        <taxon>Alveolata</taxon>
        <taxon>Dinophyceae</taxon>
        <taxon>Suessiales</taxon>
        <taxon>Symbiodiniaceae</taxon>
        <taxon>Symbiodinium</taxon>
    </lineage>
</organism>
<keyword evidence="4" id="KW-1185">Reference proteome</keyword>
<feature type="transmembrane region" description="Helical" evidence="2">
    <location>
        <begin position="253"/>
        <end position="271"/>
    </location>
</feature>
<evidence type="ECO:0000256" key="1">
    <source>
        <dbReference type="SAM" id="MobiDB-lite"/>
    </source>
</evidence>
<proteinExistence type="predicted"/>
<feature type="transmembrane region" description="Helical" evidence="2">
    <location>
        <begin position="278"/>
        <end position="298"/>
    </location>
</feature>
<feature type="compositionally biased region" description="Basic and acidic residues" evidence="1">
    <location>
        <begin position="399"/>
        <end position="408"/>
    </location>
</feature>
<gene>
    <name evidence="3" type="primary">ANK2</name>
    <name evidence="3" type="ORF">SNAT2548_LOCUS28859</name>
</gene>
<keyword evidence="2" id="KW-0812">Transmembrane</keyword>
<feature type="transmembrane region" description="Helical" evidence="2">
    <location>
        <begin position="215"/>
        <end position="233"/>
    </location>
</feature>
<evidence type="ECO:0000313" key="4">
    <source>
        <dbReference type="Proteomes" id="UP000604046"/>
    </source>
</evidence>
<keyword evidence="2" id="KW-1133">Transmembrane helix</keyword>
<comment type="caution">
    <text evidence="3">The sequence shown here is derived from an EMBL/GenBank/DDBJ whole genome shotgun (WGS) entry which is preliminary data.</text>
</comment>
<accession>A0A812T8S4</accession>
<dbReference type="Proteomes" id="UP000604046">
    <property type="component" value="Unassembled WGS sequence"/>
</dbReference>
<keyword evidence="2" id="KW-0472">Membrane</keyword>